<dbReference type="InterPro" id="IPR051214">
    <property type="entry name" value="GH32_Enzymes"/>
</dbReference>
<evidence type="ECO:0000256" key="4">
    <source>
        <dbReference type="ARBA" id="ARBA00019623"/>
    </source>
</evidence>
<reference evidence="12 13" key="1">
    <citation type="submission" date="2024-03" db="EMBL/GenBank/DDBJ databases">
        <title>The Genome Sequence of Enterococcus sp. DIV1094.</title>
        <authorList>
            <consortium name="The Broad Institute Genomics Platform"/>
            <consortium name="The Broad Institute Microbial Omics Core"/>
            <consortium name="The Broad Institute Genomic Center for Infectious Diseases"/>
            <person name="Earl A."/>
            <person name="Manson A."/>
            <person name="Gilmore M."/>
            <person name="Schwartman J."/>
            <person name="Shea T."/>
            <person name="Abouelleil A."/>
            <person name="Cao P."/>
            <person name="Chapman S."/>
            <person name="Cusick C."/>
            <person name="Young S."/>
            <person name="Neafsey D."/>
            <person name="Nusbaum C."/>
            <person name="Birren B."/>
        </authorList>
    </citation>
    <scope>NUCLEOTIDE SEQUENCE [LARGE SCALE GENOMIC DNA]</scope>
    <source>
        <strain evidence="12 13">DIV1094</strain>
    </source>
</reference>
<keyword evidence="13" id="KW-1185">Reference proteome</keyword>
<evidence type="ECO:0000313" key="13">
    <source>
        <dbReference type="Proteomes" id="UP000664360"/>
    </source>
</evidence>
<dbReference type="PROSITE" id="PS00609">
    <property type="entry name" value="GLYCOSYL_HYDROL_F32"/>
    <property type="match status" value="1"/>
</dbReference>
<dbReference type="InterPro" id="IPR006232">
    <property type="entry name" value="Suc6P_hydrolase"/>
</dbReference>
<evidence type="ECO:0000259" key="11">
    <source>
        <dbReference type="Pfam" id="PF08244"/>
    </source>
</evidence>
<dbReference type="InterPro" id="IPR001362">
    <property type="entry name" value="Glyco_hydro_32"/>
</dbReference>
<evidence type="ECO:0000256" key="1">
    <source>
        <dbReference type="ARBA" id="ARBA00004914"/>
    </source>
</evidence>
<dbReference type="NCBIfam" id="TIGR01322">
    <property type="entry name" value="scrB_fam"/>
    <property type="match status" value="1"/>
</dbReference>
<evidence type="ECO:0000313" key="12">
    <source>
        <dbReference type="EMBL" id="WYJ79281.1"/>
    </source>
</evidence>
<comment type="similarity">
    <text evidence="2 8">Belongs to the glycosyl hydrolase 32 family.</text>
</comment>
<evidence type="ECO:0000259" key="10">
    <source>
        <dbReference type="Pfam" id="PF00251"/>
    </source>
</evidence>
<keyword evidence="9" id="KW-0119">Carbohydrate metabolism</keyword>
<dbReference type="SMART" id="SM00640">
    <property type="entry name" value="Glyco_32"/>
    <property type="match status" value="1"/>
</dbReference>
<comment type="pathway">
    <text evidence="1 9">Glycan biosynthesis; sucrose metabolism.</text>
</comment>
<evidence type="ECO:0000256" key="3">
    <source>
        <dbReference type="ARBA" id="ARBA00012758"/>
    </source>
</evidence>
<dbReference type="Pfam" id="PF00251">
    <property type="entry name" value="Glyco_hydro_32N"/>
    <property type="match status" value="1"/>
</dbReference>
<comment type="catalytic activity">
    <reaction evidence="8">
        <text>Hydrolysis of terminal non-reducing beta-D-fructofuranoside residues in beta-D-fructofuranosides.</text>
        <dbReference type="EC" id="3.2.1.26"/>
    </reaction>
</comment>
<dbReference type="PANTHER" id="PTHR43101">
    <property type="entry name" value="BETA-FRUCTOSIDASE"/>
    <property type="match status" value="1"/>
</dbReference>
<dbReference type="SUPFAM" id="SSF49899">
    <property type="entry name" value="Concanavalin A-like lectins/glucanases"/>
    <property type="match status" value="1"/>
</dbReference>
<dbReference type="InterPro" id="IPR013148">
    <property type="entry name" value="Glyco_hydro_32_N"/>
</dbReference>
<dbReference type="Gene3D" id="2.115.10.20">
    <property type="entry name" value="Glycosyl hydrolase domain, family 43"/>
    <property type="match status" value="1"/>
</dbReference>
<dbReference type="EC" id="3.2.1.26" evidence="3 8"/>
<keyword evidence="5 8" id="KW-0378">Hydrolase</keyword>
<dbReference type="InterPro" id="IPR013320">
    <property type="entry name" value="ConA-like_dom_sf"/>
</dbReference>
<feature type="domain" description="Glycosyl hydrolase family 32 C-terminal" evidence="11">
    <location>
        <begin position="360"/>
        <end position="471"/>
    </location>
</feature>
<evidence type="ECO:0000256" key="2">
    <source>
        <dbReference type="ARBA" id="ARBA00009902"/>
    </source>
</evidence>
<protein>
    <recommendedName>
        <fullName evidence="4 8">Sucrose-6-phosphate hydrolase</fullName>
        <ecNumber evidence="3 8">3.2.1.26</ecNumber>
    </recommendedName>
    <alternativeName>
        <fullName evidence="7 9">Invertase</fullName>
    </alternativeName>
</protein>
<dbReference type="Gene3D" id="2.60.120.560">
    <property type="entry name" value="Exo-inulinase, domain 1"/>
    <property type="match status" value="1"/>
</dbReference>
<evidence type="ECO:0000256" key="8">
    <source>
        <dbReference type="RuleBase" id="RU362110"/>
    </source>
</evidence>
<dbReference type="EMBL" id="CP147250">
    <property type="protein sequence ID" value="WYJ79281.1"/>
    <property type="molecule type" value="Genomic_DNA"/>
</dbReference>
<evidence type="ECO:0000256" key="5">
    <source>
        <dbReference type="ARBA" id="ARBA00022801"/>
    </source>
</evidence>
<dbReference type="InterPro" id="IPR023296">
    <property type="entry name" value="Glyco_hydro_beta-prop_sf"/>
</dbReference>
<dbReference type="SUPFAM" id="SSF75005">
    <property type="entry name" value="Arabinanase/levansucrase/invertase"/>
    <property type="match status" value="1"/>
</dbReference>
<proteinExistence type="inferred from homology"/>
<dbReference type="Pfam" id="PF08244">
    <property type="entry name" value="Glyco_hydro_32C"/>
    <property type="match status" value="1"/>
</dbReference>
<dbReference type="CDD" id="cd18623">
    <property type="entry name" value="GH32_ScrB-like"/>
    <property type="match status" value="1"/>
</dbReference>
<gene>
    <name evidence="12" type="ORF">DOK79_000790</name>
</gene>
<organism evidence="12 13">
    <name type="scientific">Candidatus Enterococcus mangumiae</name>
    <dbReference type="NCBI Taxonomy" id="2230878"/>
    <lineage>
        <taxon>Bacteria</taxon>
        <taxon>Bacillati</taxon>
        <taxon>Bacillota</taxon>
        <taxon>Bacilli</taxon>
        <taxon>Lactobacillales</taxon>
        <taxon>Enterococcaceae</taxon>
        <taxon>Enterococcus</taxon>
    </lineage>
</organism>
<comment type="function">
    <text evidence="9">Enables the bacterium to metabolize sucrose as a sole carbon source.</text>
</comment>
<dbReference type="RefSeq" id="WP_206856306.1">
    <property type="nucleotide sequence ID" value="NZ_CP147250.1"/>
</dbReference>
<dbReference type="InterPro" id="IPR013189">
    <property type="entry name" value="Glyco_hydro_32_C"/>
</dbReference>
<keyword evidence="9" id="KW-0963">Cytoplasm</keyword>
<feature type="domain" description="Glycosyl hydrolase family 32 N-terminal" evidence="10">
    <location>
        <begin position="41"/>
        <end position="343"/>
    </location>
</feature>
<keyword evidence="6 8" id="KW-0326">Glycosidase</keyword>
<dbReference type="PANTHER" id="PTHR43101:SF1">
    <property type="entry name" value="BETA-FRUCTOSIDASE"/>
    <property type="match status" value="1"/>
</dbReference>
<accession>A0ABZ2SXV3</accession>
<evidence type="ECO:0000256" key="7">
    <source>
        <dbReference type="ARBA" id="ARBA00033367"/>
    </source>
</evidence>
<comment type="subcellular location">
    <subcellularLocation>
        <location evidence="9">Cytoplasm</location>
    </subcellularLocation>
</comment>
<evidence type="ECO:0000256" key="6">
    <source>
        <dbReference type="ARBA" id="ARBA00023295"/>
    </source>
</evidence>
<dbReference type="Proteomes" id="UP000664360">
    <property type="component" value="Chromosome"/>
</dbReference>
<dbReference type="InterPro" id="IPR018053">
    <property type="entry name" value="Glyco_hydro_32_AS"/>
</dbReference>
<name>A0ABZ2SXV3_9ENTE</name>
<sequence length="492" mass="56478">MNNNFNWTRQLRYQAYEAWPQDYQTILKEQTARSPWRLDYHIQPPTGLLNDPNGFSFFNGKWHLFYQTYPMGAVHGLKSWYHLTSENLVDWHEEGLKLLPSTPFDSHGVYSGSALPVNDKLFLAYTGNVRDENWTRTSYQLGAWMQPDGEIVKLTNPLISEPPFGYTQEFRDPQVIFFKNEYLLLIGAQNQNEQGEILVYRSPDLDTWSYAGPLQFTQQSMGFMIECPNLVFIAGKPLLLFCPQGLVHSSLDYQNIYPNTYVIGEAYDIETNQLTRPSDLKNLDEGFDLYATQAFNAPDGRALAISWIGLPEINYPTDSFGWAHCLSIVKELTIEHGILHQRPVKEMKQLRIDSPVFLNQSTSKIDAGQNRYELNLDFKENQTGEIYLCSDSTQNNGFILSFDRSHGKMKIDRSLSGEVFAEDFGVTREFTITQEPLSLQIFVDTSVVEIFVNDGKQTASARIFPSSEQTTLWIECDEAFSGSLWKLRKMNE</sequence>
<evidence type="ECO:0000256" key="9">
    <source>
        <dbReference type="RuleBase" id="RU365015"/>
    </source>
</evidence>